<evidence type="ECO:0000256" key="1">
    <source>
        <dbReference type="ARBA" id="ARBA00004651"/>
    </source>
</evidence>
<dbReference type="InterPro" id="IPR010065">
    <property type="entry name" value="AA_ABC_transptr_permease_3TM"/>
</dbReference>
<dbReference type="OrthoDB" id="9805999at2"/>
<dbReference type="Gene3D" id="3.40.190.10">
    <property type="entry name" value="Periplasmic binding protein-like II"/>
    <property type="match status" value="2"/>
</dbReference>
<dbReference type="GO" id="GO:0022857">
    <property type="term" value="F:transmembrane transporter activity"/>
    <property type="evidence" value="ECO:0007669"/>
    <property type="project" value="InterPro"/>
</dbReference>
<dbReference type="Proteomes" id="UP000306420">
    <property type="component" value="Unassembled WGS sequence"/>
</dbReference>
<evidence type="ECO:0000256" key="2">
    <source>
        <dbReference type="ARBA" id="ARBA00022448"/>
    </source>
</evidence>
<feature type="chain" id="PRO_5024458938" evidence="9">
    <location>
        <begin position="23"/>
        <end position="474"/>
    </location>
</feature>
<gene>
    <name evidence="11" type="ORF">FEZ33_01540</name>
</gene>
<keyword evidence="5" id="KW-0029">Amino-acid transport</keyword>
<dbReference type="AlphaFoldDB" id="A0A5R9EK23"/>
<dbReference type="InterPro" id="IPR001638">
    <property type="entry name" value="Solute-binding_3/MltF_N"/>
</dbReference>
<dbReference type="PROSITE" id="PS50928">
    <property type="entry name" value="ABC_TM1"/>
    <property type="match status" value="1"/>
</dbReference>
<comment type="subcellular location">
    <subcellularLocation>
        <location evidence="1 8">Cell membrane</location>
        <topology evidence="1 8">Multi-pass membrane protein</topology>
    </subcellularLocation>
</comment>
<dbReference type="SUPFAM" id="SSF161098">
    <property type="entry name" value="MetI-like"/>
    <property type="match status" value="1"/>
</dbReference>
<proteinExistence type="inferred from homology"/>
<feature type="signal peptide" evidence="9">
    <location>
        <begin position="1"/>
        <end position="22"/>
    </location>
</feature>
<dbReference type="InterPro" id="IPR000515">
    <property type="entry name" value="MetI-like"/>
</dbReference>
<name>A0A5R9EK23_9LACT</name>
<evidence type="ECO:0000256" key="8">
    <source>
        <dbReference type="RuleBase" id="RU363032"/>
    </source>
</evidence>
<comment type="caution">
    <text evidence="11">The sequence shown here is derived from an EMBL/GenBank/DDBJ whole genome shotgun (WGS) entry which is preliminary data.</text>
</comment>
<dbReference type="Gene3D" id="1.10.3720.10">
    <property type="entry name" value="MetI-like"/>
    <property type="match status" value="1"/>
</dbReference>
<feature type="domain" description="ABC transmembrane type-1" evidence="10">
    <location>
        <begin position="278"/>
        <end position="465"/>
    </location>
</feature>
<dbReference type="EMBL" id="VBSP01000002">
    <property type="protein sequence ID" value="TLQ49343.1"/>
    <property type="molecule type" value="Genomic_DNA"/>
</dbReference>
<feature type="transmembrane region" description="Helical" evidence="8">
    <location>
        <begin position="349"/>
        <end position="366"/>
    </location>
</feature>
<keyword evidence="6 8" id="KW-1133">Transmembrane helix</keyword>
<evidence type="ECO:0000259" key="10">
    <source>
        <dbReference type="PROSITE" id="PS50928"/>
    </source>
</evidence>
<evidence type="ECO:0000256" key="6">
    <source>
        <dbReference type="ARBA" id="ARBA00022989"/>
    </source>
</evidence>
<keyword evidence="4 8" id="KW-0812">Transmembrane</keyword>
<dbReference type="SMART" id="SM00062">
    <property type="entry name" value="PBPb"/>
    <property type="match status" value="1"/>
</dbReference>
<keyword evidence="9" id="KW-0732">Signal</keyword>
<dbReference type="PANTHER" id="PTHR30614">
    <property type="entry name" value="MEMBRANE COMPONENT OF AMINO ACID ABC TRANSPORTER"/>
    <property type="match status" value="1"/>
</dbReference>
<protein>
    <submittedName>
        <fullName evidence="11">ABC transporter permease subunit</fullName>
    </submittedName>
</protein>
<evidence type="ECO:0000313" key="12">
    <source>
        <dbReference type="Proteomes" id="UP000306420"/>
    </source>
</evidence>
<evidence type="ECO:0000313" key="11">
    <source>
        <dbReference type="EMBL" id="TLQ49343.1"/>
    </source>
</evidence>
<evidence type="ECO:0000256" key="9">
    <source>
        <dbReference type="SAM" id="SignalP"/>
    </source>
</evidence>
<accession>A0A5R9EK23</accession>
<dbReference type="InterPro" id="IPR043429">
    <property type="entry name" value="ArtM/GltK/GlnP/TcyL/YhdX-like"/>
</dbReference>
<dbReference type="SUPFAM" id="SSF53850">
    <property type="entry name" value="Periplasmic binding protein-like II"/>
    <property type="match status" value="1"/>
</dbReference>
<dbReference type="Pfam" id="PF00528">
    <property type="entry name" value="BPD_transp_1"/>
    <property type="match status" value="1"/>
</dbReference>
<dbReference type="Pfam" id="PF00497">
    <property type="entry name" value="SBP_bac_3"/>
    <property type="match status" value="1"/>
</dbReference>
<dbReference type="RefSeq" id="WP_138403625.1">
    <property type="nucleotide sequence ID" value="NZ_VBSP01000002.1"/>
</dbReference>
<feature type="transmembrane region" description="Helical" evidence="8">
    <location>
        <begin position="282"/>
        <end position="302"/>
    </location>
</feature>
<dbReference type="GO" id="GO:0006865">
    <property type="term" value="P:amino acid transport"/>
    <property type="evidence" value="ECO:0007669"/>
    <property type="project" value="UniProtKB-KW"/>
</dbReference>
<evidence type="ECO:0000256" key="4">
    <source>
        <dbReference type="ARBA" id="ARBA00022692"/>
    </source>
</evidence>
<dbReference type="PANTHER" id="PTHR30614:SF0">
    <property type="entry name" value="L-CYSTINE TRANSPORT SYSTEM PERMEASE PROTEIN TCYL"/>
    <property type="match status" value="1"/>
</dbReference>
<organism evidence="11 12">
    <name type="scientific">Ruoffia tabacinasalis</name>
    <dbReference type="NCBI Taxonomy" id="87458"/>
    <lineage>
        <taxon>Bacteria</taxon>
        <taxon>Bacillati</taxon>
        <taxon>Bacillota</taxon>
        <taxon>Bacilli</taxon>
        <taxon>Lactobacillales</taxon>
        <taxon>Aerococcaceae</taxon>
        <taxon>Ruoffia</taxon>
    </lineage>
</organism>
<keyword evidence="7 8" id="KW-0472">Membrane</keyword>
<dbReference type="NCBIfam" id="TIGR01726">
    <property type="entry name" value="HEQRo_perm_3TM"/>
    <property type="match status" value="1"/>
</dbReference>
<evidence type="ECO:0000256" key="3">
    <source>
        <dbReference type="ARBA" id="ARBA00022475"/>
    </source>
</evidence>
<evidence type="ECO:0000256" key="5">
    <source>
        <dbReference type="ARBA" id="ARBA00022970"/>
    </source>
</evidence>
<dbReference type="GO" id="GO:0043190">
    <property type="term" value="C:ATP-binding cassette (ABC) transporter complex"/>
    <property type="evidence" value="ECO:0007669"/>
    <property type="project" value="InterPro"/>
</dbReference>
<evidence type="ECO:0000256" key="7">
    <source>
        <dbReference type="ARBA" id="ARBA00023136"/>
    </source>
</evidence>
<feature type="transmembrane region" description="Helical" evidence="8">
    <location>
        <begin position="314"/>
        <end position="337"/>
    </location>
</feature>
<keyword evidence="2 8" id="KW-0813">Transport</keyword>
<dbReference type="InterPro" id="IPR035906">
    <property type="entry name" value="MetI-like_sf"/>
</dbReference>
<comment type="similarity">
    <text evidence="8">Belongs to the binding-protein-dependent transport system permease family.</text>
</comment>
<dbReference type="CDD" id="cd06261">
    <property type="entry name" value="TM_PBP2"/>
    <property type="match status" value="1"/>
</dbReference>
<feature type="transmembrane region" description="Helical" evidence="8">
    <location>
        <begin position="447"/>
        <end position="468"/>
    </location>
</feature>
<reference evidence="11 12" key="1">
    <citation type="submission" date="2019-05" db="EMBL/GenBank/DDBJ databases">
        <title>The metagenome of a microbial culture collection derived from dairy environment covers the genomic content of the human microbiome.</title>
        <authorList>
            <person name="Roder T."/>
            <person name="Wuthrich D."/>
            <person name="Sattari Z."/>
            <person name="Von Ah U."/>
            <person name="Bar C."/>
            <person name="Ronchi F."/>
            <person name="Macpherson A.J."/>
            <person name="Ganal-Vonarburg S.C."/>
            <person name="Bruggmann R."/>
            <person name="Vergeres G."/>
        </authorList>
    </citation>
    <scope>NUCLEOTIDE SEQUENCE [LARGE SCALE GENOMIC DNA]</scope>
    <source>
        <strain evidence="11 12">FAM 24227</strain>
    </source>
</reference>
<dbReference type="CDD" id="cd00996">
    <property type="entry name" value="PBP2_AatB_like"/>
    <property type="match status" value="1"/>
</dbReference>
<sequence>MKKWLNLLILSMLVFVPIQAAAQSDITIQPGETVTVGLDSTFAPYGFLDDGEYTGFDIELAEEVFDNMGVDYEFQSIDWSMKEAELNNGNIDMIWNGYSKTPEREELVLFSDNYVEGRVGVLVKNDSEIQTIADLEGKKVATQEGSSQLEAIRQQPGLEESLDGGRVITFSSFNEVLQELATGRVDAIVVAELVTRYYFSQNGQAGDYRMLDEDFGITETAVGFRQNETAFVEDFNVALNEVLISEAYEEIENRWFAELGGDESAEEANMLAPLLDAAKTTLLVFFVVLIVSIPLGLIIALLEQRAPAWIKAIIQVYVYVFRGSPLLLQLMVVYFGLPFLGITLDRVPAALATMIINYAAYLVEIFRGGLNAIPQGQYESLKVLSINKLTGYRRVILPQLWKVVMPSVGNEVISLVKDTSLIYILGLDELLKVGRSLSNQYASMMPYLYVGVIYLALTGIVTIVLNQIEKRIDY</sequence>
<keyword evidence="3" id="KW-1003">Cell membrane</keyword>